<protein>
    <submittedName>
        <fullName evidence="4">Oxidoreductase</fullName>
    </submittedName>
</protein>
<dbReference type="InterPro" id="IPR020471">
    <property type="entry name" value="AKR"/>
</dbReference>
<name>A0A3A4BAV4_9ACTN</name>
<dbReference type="OrthoDB" id="9768793at2"/>
<evidence type="ECO:0000313" key="5">
    <source>
        <dbReference type="Proteomes" id="UP000265768"/>
    </source>
</evidence>
<dbReference type="CDD" id="cd19088">
    <property type="entry name" value="AKR_AKR13B1"/>
    <property type="match status" value="1"/>
</dbReference>
<keyword evidence="5" id="KW-1185">Reference proteome</keyword>
<feature type="region of interest" description="Disordered" evidence="2">
    <location>
        <begin position="278"/>
        <end position="310"/>
    </location>
</feature>
<evidence type="ECO:0000313" key="4">
    <source>
        <dbReference type="EMBL" id="RJL35713.1"/>
    </source>
</evidence>
<keyword evidence="1" id="KW-0560">Oxidoreductase</keyword>
<evidence type="ECO:0000256" key="1">
    <source>
        <dbReference type="ARBA" id="ARBA00023002"/>
    </source>
</evidence>
<dbReference type="PANTHER" id="PTHR43625">
    <property type="entry name" value="AFLATOXIN B1 ALDEHYDE REDUCTASE"/>
    <property type="match status" value="1"/>
</dbReference>
<dbReference type="RefSeq" id="WP_119924686.1">
    <property type="nucleotide sequence ID" value="NZ_QZEY01000001.1"/>
</dbReference>
<dbReference type="EMBL" id="QZEY01000001">
    <property type="protein sequence ID" value="RJL35713.1"/>
    <property type="molecule type" value="Genomic_DNA"/>
</dbReference>
<dbReference type="SUPFAM" id="SSF51430">
    <property type="entry name" value="NAD(P)-linked oxidoreductase"/>
    <property type="match status" value="1"/>
</dbReference>
<comment type="caution">
    <text evidence="4">The sequence shown here is derived from an EMBL/GenBank/DDBJ whole genome shotgun (WGS) entry which is preliminary data.</text>
</comment>
<proteinExistence type="predicted"/>
<dbReference type="PRINTS" id="PR00069">
    <property type="entry name" value="ALDKETRDTASE"/>
</dbReference>
<sequence>MTIETFSLGGDLTINRLGFGAMRLATGTFDGPPRAPESGIDVLRRAVESGVNHIDTAGFYGRGAVRANELIRTALTPYRDDLVIATKVGPLRGPNGVPSEQATSDQLRGLVEADLRSLGLDRLDLVYLRVGGMAGPGGESIAERFAVLAGLRAEGLIRHLGVSNVDAAQLAEARAIAPVAAVQNRHTADMGLLAECEEAGIAYVPYFPLGGGGGPLDAERLGKVAARLGATTAQVAIAALLATSPSVLAIPGTGSLDHLEENLAADALSLSDEDLSDLRGSTPGGTKTAINGLPHSPRPRSPRKTYGGDH</sequence>
<evidence type="ECO:0000256" key="2">
    <source>
        <dbReference type="SAM" id="MobiDB-lite"/>
    </source>
</evidence>
<dbReference type="GO" id="GO:0016491">
    <property type="term" value="F:oxidoreductase activity"/>
    <property type="evidence" value="ECO:0007669"/>
    <property type="project" value="UniProtKB-KW"/>
</dbReference>
<dbReference type="Proteomes" id="UP000265768">
    <property type="component" value="Unassembled WGS sequence"/>
</dbReference>
<organism evidence="4 5">
    <name type="scientific">Bailinhaonella thermotolerans</name>
    <dbReference type="NCBI Taxonomy" id="1070861"/>
    <lineage>
        <taxon>Bacteria</taxon>
        <taxon>Bacillati</taxon>
        <taxon>Actinomycetota</taxon>
        <taxon>Actinomycetes</taxon>
        <taxon>Streptosporangiales</taxon>
        <taxon>Streptosporangiaceae</taxon>
        <taxon>Bailinhaonella</taxon>
    </lineage>
</organism>
<dbReference type="NCBIfam" id="NF007695">
    <property type="entry name" value="PRK10376.1"/>
    <property type="match status" value="1"/>
</dbReference>
<dbReference type="InterPro" id="IPR036812">
    <property type="entry name" value="NAD(P)_OxRdtase_dom_sf"/>
</dbReference>
<accession>A0A3A4BAV4</accession>
<dbReference type="GO" id="GO:0005737">
    <property type="term" value="C:cytoplasm"/>
    <property type="evidence" value="ECO:0007669"/>
    <property type="project" value="TreeGrafter"/>
</dbReference>
<dbReference type="InterPro" id="IPR023210">
    <property type="entry name" value="NADP_OxRdtase_dom"/>
</dbReference>
<dbReference type="PANTHER" id="PTHR43625:SF40">
    <property type="entry name" value="ALDO-KETO REDUCTASE YAKC [NADP(+)]"/>
    <property type="match status" value="1"/>
</dbReference>
<dbReference type="Pfam" id="PF00248">
    <property type="entry name" value="Aldo_ket_red"/>
    <property type="match status" value="1"/>
</dbReference>
<reference evidence="4 5" key="1">
    <citation type="submission" date="2018-09" db="EMBL/GenBank/DDBJ databases">
        <title>YIM 75507 draft genome.</title>
        <authorList>
            <person name="Tang S."/>
            <person name="Feng Y."/>
        </authorList>
    </citation>
    <scope>NUCLEOTIDE SEQUENCE [LARGE SCALE GENOMIC DNA]</scope>
    <source>
        <strain evidence="4 5">YIM 75507</strain>
    </source>
</reference>
<dbReference type="AlphaFoldDB" id="A0A3A4BAV4"/>
<dbReference type="InterPro" id="IPR050791">
    <property type="entry name" value="Aldo-Keto_reductase"/>
</dbReference>
<evidence type="ECO:0000259" key="3">
    <source>
        <dbReference type="Pfam" id="PF00248"/>
    </source>
</evidence>
<gene>
    <name evidence="4" type="ORF">D5H75_02695</name>
</gene>
<dbReference type="Gene3D" id="3.20.20.100">
    <property type="entry name" value="NADP-dependent oxidoreductase domain"/>
    <property type="match status" value="1"/>
</dbReference>
<feature type="domain" description="NADP-dependent oxidoreductase" evidence="3">
    <location>
        <begin position="16"/>
        <end position="279"/>
    </location>
</feature>